<gene>
    <name evidence="5" type="ORF">Tco_1019930</name>
</gene>
<keyword evidence="1" id="KW-0436">Ligase</keyword>
<dbReference type="InterPro" id="IPR049076">
    <property type="entry name" value="ACCA"/>
</dbReference>
<dbReference type="PANTHER" id="PTHR45728">
    <property type="entry name" value="ACETYL-COA CARBOXYLASE, ISOFORM A"/>
    <property type="match status" value="1"/>
</dbReference>
<keyword evidence="2" id="KW-0547">Nucleotide-binding</keyword>
<organism evidence="5 6">
    <name type="scientific">Tanacetum coccineum</name>
    <dbReference type="NCBI Taxonomy" id="301880"/>
    <lineage>
        <taxon>Eukaryota</taxon>
        <taxon>Viridiplantae</taxon>
        <taxon>Streptophyta</taxon>
        <taxon>Embryophyta</taxon>
        <taxon>Tracheophyta</taxon>
        <taxon>Spermatophyta</taxon>
        <taxon>Magnoliopsida</taxon>
        <taxon>eudicotyledons</taxon>
        <taxon>Gunneridae</taxon>
        <taxon>Pentapetalae</taxon>
        <taxon>asterids</taxon>
        <taxon>campanulids</taxon>
        <taxon>Asterales</taxon>
        <taxon>Asteraceae</taxon>
        <taxon>Asteroideae</taxon>
        <taxon>Anthemideae</taxon>
        <taxon>Anthemidinae</taxon>
        <taxon>Tanacetum</taxon>
    </lineage>
</organism>
<reference evidence="5" key="1">
    <citation type="journal article" date="2022" name="Int. J. Mol. Sci.">
        <title>Draft Genome of Tanacetum Coccineum: Genomic Comparison of Closely Related Tanacetum-Family Plants.</title>
        <authorList>
            <person name="Yamashiro T."/>
            <person name="Shiraishi A."/>
            <person name="Nakayama K."/>
            <person name="Satake H."/>
        </authorList>
    </citation>
    <scope>NUCLEOTIDE SEQUENCE</scope>
</reference>
<proteinExistence type="predicted"/>
<evidence type="ECO:0000259" key="4">
    <source>
        <dbReference type="PROSITE" id="PS50979"/>
    </source>
</evidence>
<keyword evidence="3" id="KW-0067">ATP-binding</keyword>
<dbReference type="SUPFAM" id="SSF52440">
    <property type="entry name" value="PreATP-grasp domain"/>
    <property type="match status" value="1"/>
</dbReference>
<evidence type="ECO:0000256" key="1">
    <source>
        <dbReference type="ARBA" id="ARBA00022598"/>
    </source>
</evidence>
<feature type="domain" description="Biotin carboxylation" evidence="4">
    <location>
        <begin position="1"/>
        <end position="155"/>
    </location>
</feature>
<dbReference type="Proteomes" id="UP001151760">
    <property type="component" value="Unassembled WGS sequence"/>
</dbReference>
<protein>
    <submittedName>
        <fullName evidence="5">Acetyl-CoA carboxylase 1-like protein isoform X1</fullName>
    </submittedName>
</protein>
<dbReference type="InterPro" id="IPR016185">
    <property type="entry name" value="PreATP-grasp_dom_sf"/>
</dbReference>
<dbReference type="EMBL" id="BQNB010017900">
    <property type="protein sequence ID" value="GJT68450.1"/>
    <property type="molecule type" value="Genomic_DNA"/>
</dbReference>
<sequence length="155" mass="17022">MKLYFSVTLPIFDFECLKTAEITHVDAVWPGWGHAFEIPELPDALEAKCIIFIGPPTTSMVALRDKIGSSLIAQAADEMNYVMLGDEYGEARSIALNGGRVWRWFGLQRGDKEAFGASSLQRGDGGACKVLGVVVDDLRVLLCYESNEISLITPH</sequence>
<evidence type="ECO:0000313" key="5">
    <source>
        <dbReference type="EMBL" id="GJT68450.1"/>
    </source>
</evidence>
<evidence type="ECO:0000256" key="3">
    <source>
        <dbReference type="ARBA" id="ARBA00022840"/>
    </source>
</evidence>
<dbReference type="PROSITE" id="PS50979">
    <property type="entry name" value="BC"/>
    <property type="match status" value="1"/>
</dbReference>
<evidence type="ECO:0000313" key="6">
    <source>
        <dbReference type="Proteomes" id="UP001151760"/>
    </source>
</evidence>
<dbReference type="PANTHER" id="PTHR45728:SF3">
    <property type="entry name" value="ACETYL-COA CARBOXYLASE"/>
    <property type="match status" value="1"/>
</dbReference>
<reference evidence="5" key="2">
    <citation type="submission" date="2022-01" db="EMBL/GenBank/DDBJ databases">
        <authorList>
            <person name="Yamashiro T."/>
            <person name="Shiraishi A."/>
            <person name="Satake H."/>
            <person name="Nakayama K."/>
        </authorList>
    </citation>
    <scope>NUCLEOTIDE SEQUENCE</scope>
</reference>
<dbReference type="Gene3D" id="3.30.470.20">
    <property type="entry name" value="ATP-grasp fold, B domain"/>
    <property type="match status" value="1"/>
</dbReference>
<name>A0ABQ5FYL2_9ASTR</name>
<dbReference type="InterPro" id="IPR005481">
    <property type="entry name" value="BC-like_N"/>
</dbReference>
<evidence type="ECO:0000256" key="2">
    <source>
        <dbReference type="ARBA" id="ARBA00022741"/>
    </source>
</evidence>
<comment type="caution">
    <text evidence="5">The sequence shown here is derived from an EMBL/GenBank/DDBJ whole genome shotgun (WGS) entry which is preliminary data.</text>
</comment>
<keyword evidence="6" id="KW-1185">Reference proteome</keyword>
<dbReference type="InterPro" id="IPR011764">
    <property type="entry name" value="Biotin_carboxylation_dom"/>
</dbReference>
<accession>A0ABQ5FYL2</accession>
<dbReference type="Pfam" id="PF00289">
    <property type="entry name" value="Biotin_carb_N"/>
    <property type="match status" value="1"/>
</dbReference>